<dbReference type="Proteomes" id="UP000271162">
    <property type="component" value="Unassembled WGS sequence"/>
</dbReference>
<sequence>MVVFGGLRENDGTELVVAGDVVGAAPPLPDEAAAAAAAGRLPAVVAALHCIVVLCLPASRRPSYFARLPYKERRNTSMDYFWSLLVAAAEWWQCWISEVLRNPQEDTEYFPIQGRKKTLKELHKEMMSFPSRYGWDCPLYKEDIQIRCHAGNVLRKQYIADASPLLPYRCCPAAAAERERCLSDSEAGPTFLNAELNYTEFIRCADNSSEKMIPFQDTSSDTFFHVGKIHVDKLQNVSSLNLNKEIGDLQNKPWLPLQQIKDELVNCLDLSFGSISNNEFKYDKGVYGWMNIMKFSCIHLNQNHILYGIVSTRTRFRLKQVFLRRQNTYWTTSGRSIITRDVQNIADVFAIRFSEYVLENVEEELDILREKTKGNLTQNESRQHTFSTMSVPMTSRVMVFPLKKLRPIVLNLSNELQDAAAEMLETCSNQTCSSTTNTTDTVKRKRDNYSFLMEKVFIDRTDDERTVIAYQTSRPYFVFDSHKRKTAHGVVEVKQEFSDDAAKLWTDLLEQQSSLALTMHCQSILRRSSLDVVKFC</sequence>
<evidence type="ECO:0000313" key="3">
    <source>
        <dbReference type="WBParaSite" id="NBR_0001004401-mRNA-1"/>
    </source>
</evidence>
<name>A0A158QZF4_NIPBR</name>
<dbReference type="EMBL" id="UYSL01020245">
    <property type="protein sequence ID" value="VDL73634.1"/>
    <property type="molecule type" value="Genomic_DNA"/>
</dbReference>
<dbReference type="AlphaFoldDB" id="A0A158QZF4"/>
<evidence type="ECO:0000313" key="2">
    <source>
        <dbReference type="Proteomes" id="UP000271162"/>
    </source>
</evidence>
<dbReference type="OMA" id="CHKDICT"/>
<organism evidence="3">
    <name type="scientific">Nippostrongylus brasiliensis</name>
    <name type="common">Rat hookworm</name>
    <dbReference type="NCBI Taxonomy" id="27835"/>
    <lineage>
        <taxon>Eukaryota</taxon>
        <taxon>Metazoa</taxon>
        <taxon>Ecdysozoa</taxon>
        <taxon>Nematoda</taxon>
        <taxon>Chromadorea</taxon>
        <taxon>Rhabditida</taxon>
        <taxon>Rhabditina</taxon>
        <taxon>Rhabditomorpha</taxon>
        <taxon>Strongyloidea</taxon>
        <taxon>Heligmosomidae</taxon>
        <taxon>Nippostrongylus</taxon>
    </lineage>
</organism>
<proteinExistence type="predicted"/>
<keyword evidence="2" id="KW-1185">Reference proteome</keyword>
<accession>A0A158QZF4</accession>
<reference evidence="1 2" key="2">
    <citation type="submission" date="2018-11" db="EMBL/GenBank/DDBJ databases">
        <authorList>
            <consortium name="Pathogen Informatics"/>
        </authorList>
    </citation>
    <scope>NUCLEOTIDE SEQUENCE [LARGE SCALE GENOMIC DNA]</scope>
</reference>
<dbReference type="WBParaSite" id="NBR_0001004401-mRNA-1">
    <property type="protein sequence ID" value="NBR_0001004401-mRNA-1"/>
    <property type="gene ID" value="NBR_0001004401"/>
</dbReference>
<reference evidence="3" key="1">
    <citation type="submission" date="2016-04" db="UniProtKB">
        <authorList>
            <consortium name="WormBaseParasite"/>
        </authorList>
    </citation>
    <scope>IDENTIFICATION</scope>
</reference>
<dbReference type="STRING" id="27835.A0A158QZF4"/>
<evidence type="ECO:0000313" key="1">
    <source>
        <dbReference type="EMBL" id="VDL73634.1"/>
    </source>
</evidence>
<protein>
    <submittedName>
        <fullName evidence="3">Rab3 GTPase-activating protein catalytic subunit</fullName>
    </submittedName>
</protein>
<gene>
    <name evidence="1" type="ORF">NBR_LOCUS10045</name>
</gene>